<feature type="region of interest" description="Disordered" evidence="3">
    <location>
        <begin position="111"/>
        <end position="131"/>
    </location>
</feature>
<feature type="domain" description="WHIM2" evidence="5">
    <location>
        <begin position="612"/>
        <end position="676"/>
    </location>
</feature>
<dbReference type="InterPro" id="IPR001739">
    <property type="entry name" value="Methyl_CpG_DNA-bd"/>
</dbReference>
<dbReference type="InterPro" id="IPR053271">
    <property type="entry name" value="DDT_domain"/>
</dbReference>
<keyword evidence="7" id="KW-1185">Reference proteome</keyword>
<dbReference type="SUPFAM" id="SSF54171">
    <property type="entry name" value="DNA-binding domain"/>
    <property type="match status" value="1"/>
</dbReference>
<feature type="region of interest" description="Disordered" evidence="3">
    <location>
        <begin position="414"/>
        <end position="468"/>
    </location>
</feature>
<dbReference type="InterPro" id="IPR016177">
    <property type="entry name" value="DNA-bd_dom_sf"/>
</dbReference>
<feature type="domain" description="MBD" evidence="4">
    <location>
        <begin position="971"/>
        <end position="1043"/>
    </location>
</feature>
<dbReference type="Proteomes" id="UP001165065">
    <property type="component" value="Unassembled WGS sequence"/>
</dbReference>
<evidence type="ECO:0000313" key="6">
    <source>
        <dbReference type="EMBL" id="GMI38255.1"/>
    </source>
</evidence>
<comment type="caution">
    <text evidence="6">The sequence shown here is derived from an EMBL/GenBank/DDBJ whole genome shotgun (WGS) entry which is preliminary data.</text>
</comment>
<feature type="compositionally biased region" description="Polar residues" evidence="3">
    <location>
        <begin position="417"/>
        <end position="431"/>
    </location>
</feature>
<reference evidence="7" key="1">
    <citation type="journal article" date="2023" name="Commun. Biol.">
        <title>Genome analysis of Parmales, the sister group of diatoms, reveals the evolutionary specialization of diatoms from phago-mixotrophs to photoautotrophs.</title>
        <authorList>
            <person name="Ban H."/>
            <person name="Sato S."/>
            <person name="Yoshikawa S."/>
            <person name="Yamada K."/>
            <person name="Nakamura Y."/>
            <person name="Ichinomiya M."/>
            <person name="Sato N."/>
            <person name="Blanc-Mathieu R."/>
            <person name="Endo H."/>
            <person name="Kuwata A."/>
            <person name="Ogata H."/>
        </authorList>
    </citation>
    <scope>NUCLEOTIDE SEQUENCE [LARGE SCALE GENOMIC DNA]</scope>
</reference>
<dbReference type="Gene3D" id="3.30.890.10">
    <property type="entry name" value="Methyl-cpg-binding Protein 2, Chain A"/>
    <property type="match status" value="1"/>
</dbReference>
<dbReference type="OrthoDB" id="332390at2759"/>
<dbReference type="InterPro" id="IPR028941">
    <property type="entry name" value="WHIM2_dom"/>
</dbReference>
<keyword evidence="2" id="KW-0539">Nucleus</keyword>
<dbReference type="Pfam" id="PF15613">
    <property type="entry name" value="WSD"/>
    <property type="match status" value="1"/>
</dbReference>
<organism evidence="6 7">
    <name type="scientific">Triparma columacea</name>
    <dbReference type="NCBI Taxonomy" id="722753"/>
    <lineage>
        <taxon>Eukaryota</taxon>
        <taxon>Sar</taxon>
        <taxon>Stramenopiles</taxon>
        <taxon>Ochrophyta</taxon>
        <taxon>Bolidophyceae</taxon>
        <taxon>Parmales</taxon>
        <taxon>Triparmaceae</taxon>
        <taxon>Triparma</taxon>
    </lineage>
</organism>
<sequence>MEDKRFAALPAKDTFVLCAQPPSDPPEAPSHPLMATHTLWRVGRAETKSIKRVHIPHVLVTVLELCASAKSLCGYKNGTKTMWIKEGEFIPFDEPLVKDMSKDNPSKVKRFLEEQESGSAKKKNGGGGSKRRRGYADVILDCLLALRPPVSRLNVKNFCADAMHVDLDNETQARRFDVAMEQAMALGCEKKWWEEIKGSYKLASDWKKRQKQGRNDGNREEVKKRLEEVRGRLRMGYLKRPIEGITKGYPVPDEQLTKTNPKPVGNKAHEHLGSMVGDILFIHGVVMGQLGIKEIGLTPIFNLDHVLTAFLEVGKGPSPPLISALATQLLIIVVDSHLGKDDVGQSVYNQGYDITRDEAEERYSGSRDMLKVISPMTWPAVLAIYLENQSLYFEHRKKIEKQSLSLMNENKKLMEARQTTPSKPSASNGKLSPTSPAATTTRATAAENGLPSSPSPMPTNSDDVDPATLYDDDSYFGKPSSTLNKAYKKLWSFEPDALNMKEMVCLLKILAEDVVAKLLPAEMDRRASALFALKREYTRLGNISKKMRTKYENDKKEEVAKRKAGKAWAPKKYSIHSGNVRGNPTDADVRKWENDTLATEKQLLASSSTDLIRTEMLGEDRDWNKYWWFDNDEGRIWVESRGGSWSYYETQTEFDRLVESLDKKGERELVLLESLKDHIILIRKKMKSNRKKKILGEVERRSTRMPGSVVGKSTVLGSLDVYIPDSPIASVLVRVSIPDESKNGIDEVPKASSSKEEDAPVVSSILYDEEEKLQLSEEKRAMERSGILSVLEFDHGYSVINPPLKSVRKNLKIPRYECGNIDSHKVTSVWQESGVSIIVGELLYAESQVNIICGMDTREREKWRNNVKSVERGWEDAIANKMIDYEGNVTDARITKQWLKELRKPLLKLENLVYNQAGGRYVDDCWKVNEDIFLQQESEEARQARKERRYEREMRKKMFDIKSIYNNIPYRGFHRSAYWRKDRDKADMTFYTPEGIRLRSRADVDRYVKDEFGVRGVQPGQEGKVNGQEIDIDDFDFTTPDKKDMHIYLKPDDLKQKALAAMDDQDSDDDDYDSDDDDEGAQGGDLEGEVVVAVEKSKRMWGVVGALKREGRMGWIKEVERAETIPVFSTLIFAFLEDLLNLLTEMQDGEDVLHDRVYGDEAVQRVLKIDEKRKEEVVGRKTRAKRTVTEMKKSNGYMPVNVWTKAKPVRAFSWVKINGAWWPVVLQEAEDEGLRKKVQEYGWCLASVMGEHTMYLMEQYVVDRYPLFNAEWQPVKVPGRVHMKMQDLTKKQRRERVCLVKKIGMALSESGDYSSYGYLKERWGKPEVEGGGGKLADMEVEI</sequence>
<feature type="compositionally biased region" description="Acidic residues" evidence="3">
    <location>
        <begin position="1063"/>
        <end position="1080"/>
    </location>
</feature>
<gene>
    <name evidence="6" type="ORF">TrCOL_g809</name>
</gene>
<protein>
    <recommendedName>
        <fullName evidence="8">MBD domain-containing protein</fullName>
    </recommendedName>
</protein>
<feature type="compositionally biased region" description="Basic residues" evidence="3">
    <location>
        <begin position="120"/>
        <end position="131"/>
    </location>
</feature>
<evidence type="ECO:0000259" key="5">
    <source>
        <dbReference type="Pfam" id="PF15613"/>
    </source>
</evidence>
<evidence type="ECO:0000256" key="3">
    <source>
        <dbReference type="SAM" id="MobiDB-lite"/>
    </source>
</evidence>
<evidence type="ECO:0008006" key="8">
    <source>
        <dbReference type="Google" id="ProtNLM"/>
    </source>
</evidence>
<comment type="subcellular location">
    <subcellularLocation>
        <location evidence="1">Nucleus</location>
    </subcellularLocation>
</comment>
<evidence type="ECO:0000259" key="4">
    <source>
        <dbReference type="Pfam" id="PF01429"/>
    </source>
</evidence>
<dbReference type="Pfam" id="PF01429">
    <property type="entry name" value="MBD"/>
    <property type="match status" value="1"/>
</dbReference>
<evidence type="ECO:0000256" key="2">
    <source>
        <dbReference type="ARBA" id="ARBA00023242"/>
    </source>
</evidence>
<proteinExistence type="predicted"/>
<accession>A0A9W7L7F8</accession>
<dbReference type="PANTHER" id="PTHR15546:SF2">
    <property type="entry name" value="DDT DOMAIN-CONTAINING PROTEIN DDB_G0282237"/>
    <property type="match status" value="1"/>
</dbReference>
<evidence type="ECO:0000256" key="1">
    <source>
        <dbReference type="ARBA" id="ARBA00004123"/>
    </source>
</evidence>
<dbReference type="PANTHER" id="PTHR15546">
    <property type="entry name" value="BROMODOMAIN ADJACENT TO ZINC FINGER DOMAIN, 2A"/>
    <property type="match status" value="1"/>
</dbReference>
<dbReference type="EMBL" id="BRYA01001055">
    <property type="protein sequence ID" value="GMI38255.1"/>
    <property type="molecule type" value="Genomic_DNA"/>
</dbReference>
<evidence type="ECO:0000313" key="7">
    <source>
        <dbReference type="Proteomes" id="UP001165065"/>
    </source>
</evidence>
<dbReference type="GO" id="GO:0005634">
    <property type="term" value="C:nucleus"/>
    <property type="evidence" value="ECO:0007669"/>
    <property type="project" value="UniProtKB-SubCell"/>
</dbReference>
<feature type="compositionally biased region" description="Low complexity" evidence="3">
    <location>
        <begin position="432"/>
        <end position="446"/>
    </location>
</feature>
<feature type="region of interest" description="Disordered" evidence="3">
    <location>
        <begin position="1060"/>
        <end position="1088"/>
    </location>
</feature>
<name>A0A9W7L7F8_9STRA</name>
<dbReference type="GO" id="GO:0003677">
    <property type="term" value="F:DNA binding"/>
    <property type="evidence" value="ECO:0007669"/>
    <property type="project" value="InterPro"/>
</dbReference>